<protein>
    <submittedName>
        <fullName evidence="1">Uncharacterized protein</fullName>
    </submittedName>
</protein>
<name>A0A345DE95_9BURK</name>
<organism evidence="1 2">
    <name type="scientific">Ephemeroptericola cinctiostellae</name>
    <dbReference type="NCBI Taxonomy" id="2268024"/>
    <lineage>
        <taxon>Bacteria</taxon>
        <taxon>Pseudomonadati</taxon>
        <taxon>Pseudomonadota</taxon>
        <taxon>Betaproteobacteria</taxon>
        <taxon>Burkholderiales</taxon>
        <taxon>Burkholderiaceae</taxon>
        <taxon>Ephemeroptericola</taxon>
    </lineage>
</organism>
<proteinExistence type="predicted"/>
<reference evidence="2" key="1">
    <citation type="submission" date="2018-07" db="EMBL/GenBank/DDBJ databases">
        <authorList>
            <person name="Kim H."/>
        </authorList>
    </citation>
    <scope>NUCLEOTIDE SEQUENCE [LARGE SCALE GENOMIC DNA]</scope>
    <source>
        <strain evidence="2">F02</strain>
    </source>
</reference>
<gene>
    <name evidence="1" type="ORF">DTO96_102438</name>
</gene>
<accession>A0A345DE95</accession>
<dbReference type="EMBL" id="CP031124">
    <property type="protein sequence ID" value="AXF86683.1"/>
    <property type="molecule type" value="Genomic_DNA"/>
</dbReference>
<dbReference type="Proteomes" id="UP000252182">
    <property type="component" value="Chromosome"/>
</dbReference>
<keyword evidence="2" id="KW-1185">Reference proteome</keyword>
<sequence>MRNLINLTNEKIEELFDEAFGVDGYMGGEYGEANVVFTSDTFESFIQTSKNYNECPYNPELDEIDGFKTLLMKKCQVRKGDQRQDVCIIDFGDIRGVVLS</sequence>
<evidence type="ECO:0000313" key="2">
    <source>
        <dbReference type="Proteomes" id="UP000252182"/>
    </source>
</evidence>
<dbReference type="RefSeq" id="WP_114563734.1">
    <property type="nucleotide sequence ID" value="NZ_CP031124.1"/>
</dbReference>
<evidence type="ECO:0000313" key="1">
    <source>
        <dbReference type="EMBL" id="AXF86683.1"/>
    </source>
</evidence>
<dbReference type="AlphaFoldDB" id="A0A345DE95"/>
<dbReference type="KEGG" id="hyf:DTO96_102438"/>